<dbReference type="OrthoDB" id="120309at2157"/>
<feature type="domain" description="DUF2110" evidence="2">
    <location>
        <begin position="4"/>
        <end position="71"/>
    </location>
</feature>
<evidence type="ECO:0000259" key="2">
    <source>
        <dbReference type="Pfam" id="PF24872"/>
    </source>
</evidence>
<dbReference type="HOGENOM" id="CLU_082927_0_0_2"/>
<dbReference type="InterPro" id="IPR056758">
    <property type="entry name" value="DUF2110_N"/>
</dbReference>
<evidence type="ECO:0000259" key="3">
    <source>
        <dbReference type="Pfam" id="PF24873"/>
    </source>
</evidence>
<dbReference type="AlphaFoldDB" id="F7XNE0"/>
<evidence type="ECO:0000313" key="5">
    <source>
        <dbReference type="Proteomes" id="UP000006622"/>
    </source>
</evidence>
<dbReference type="Pfam" id="PF24872">
    <property type="entry name" value="DUF2110_N"/>
    <property type="match status" value="1"/>
</dbReference>
<dbReference type="KEGG" id="mzh:Mzhil_1345"/>
<protein>
    <submittedName>
        <fullName evidence="4">Uncharacterized conserved protein UCP019322</fullName>
    </submittedName>
</protein>
<dbReference type="GeneID" id="10822981"/>
<organism evidence="4 5">
    <name type="scientific">Methanosalsum zhilinae (strain DSM 4017 / NBRC 107636 / OCM 62 / WeN5)</name>
    <name type="common">Methanohalophilus zhilinae</name>
    <dbReference type="NCBI Taxonomy" id="679901"/>
    <lineage>
        <taxon>Archaea</taxon>
        <taxon>Methanobacteriati</taxon>
        <taxon>Methanobacteriota</taxon>
        <taxon>Stenosarchaea group</taxon>
        <taxon>Methanomicrobia</taxon>
        <taxon>Methanosarcinales</taxon>
        <taxon>Methanosarcinaceae</taxon>
        <taxon>Methanosalsum</taxon>
    </lineage>
</organism>
<proteinExistence type="predicted"/>
<dbReference type="EMBL" id="CP002101">
    <property type="protein sequence ID" value="AEH61190.1"/>
    <property type="molecule type" value="Genomic_DNA"/>
</dbReference>
<keyword evidence="5" id="KW-1185">Reference proteome</keyword>
<dbReference type="InterPro" id="IPR056756">
    <property type="entry name" value="DUF2110_central"/>
</dbReference>
<evidence type="ECO:0000313" key="4">
    <source>
        <dbReference type="EMBL" id="AEH61190.1"/>
    </source>
</evidence>
<accession>F7XNE0</accession>
<evidence type="ECO:0000259" key="1">
    <source>
        <dbReference type="Pfam" id="PF09883"/>
    </source>
</evidence>
<reference evidence="4" key="1">
    <citation type="submission" date="2010-07" db="EMBL/GenBank/DDBJ databases">
        <title>The complete genome of Methanosalsum zhilinae DSM 4017.</title>
        <authorList>
            <consortium name="US DOE Joint Genome Institute (JGI-PGF)"/>
            <person name="Lucas S."/>
            <person name="Copeland A."/>
            <person name="Lapidus A."/>
            <person name="Glavina del Rio T."/>
            <person name="Dalin E."/>
            <person name="Tice H."/>
            <person name="Bruce D."/>
            <person name="Goodwin L."/>
            <person name="Pitluck S."/>
            <person name="Kyrpides N."/>
            <person name="Mavromatis K."/>
            <person name="Ovchinnikova G."/>
            <person name="Daligault H."/>
            <person name="Detter J.C."/>
            <person name="Han C."/>
            <person name="Tapia R."/>
            <person name="Larimer F."/>
            <person name="Land M."/>
            <person name="Hauser L."/>
            <person name="Markowitz V."/>
            <person name="Cheng J.-F."/>
            <person name="Hugenholtz P."/>
            <person name="Woyke T."/>
            <person name="Wu D."/>
            <person name="Spring S."/>
            <person name="Schueler E."/>
            <person name="Brambilla E."/>
            <person name="Klenk H.-P."/>
            <person name="Eisen J.A."/>
        </authorList>
    </citation>
    <scope>NUCLEOTIDE SEQUENCE</scope>
    <source>
        <strain evidence="4">DSM 4017</strain>
    </source>
</reference>
<dbReference type="Proteomes" id="UP000006622">
    <property type="component" value="Chromosome"/>
</dbReference>
<feature type="domain" description="DUF2110" evidence="1">
    <location>
        <begin position="74"/>
        <end position="157"/>
    </location>
</feature>
<name>F7XNE0_METZD</name>
<gene>
    <name evidence="4" type="ordered locus">Mzhil_1345</name>
</gene>
<dbReference type="InterPro" id="IPR056757">
    <property type="entry name" value="DUF2110_C"/>
</dbReference>
<dbReference type="Pfam" id="PF09883">
    <property type="entry name" value="DUF2110"/>
    <property type="match status" value="1"/>
</dbReference>
<feature type="domain" description="DUF2110" evidence="3">
    <location>
        <begin position="161"/>
        <end position="227"/>
    </location>
</feature>
<dbReference type="RefSeq" id="WP_013898627.1">
    <property type="nucleotide sequence ID" value="NC_015676.1"/>
</dbReference>
<sequence>MKTVTILLHIYGNRERAIHSAETLLQNDLNGLEVSFSVTEDKNGWTHLELSGEDEEFAVNLLVKKYGQPAKKAETDKSYRGYVKSVEDDGIIVNIGTHVRIGPEELKSLGTGTVKQKASRFSIIPHLPVSIKIIQKNSSTGLASPTKEQEDVWWTWKKSISDRVIVNSVTRSQLKAAIKKTGHERDIYGIERIGLMEHAVVCRENTDGPGIVSEIGPLLDADIGVIIGSGTAR</sequence>
<dbReference type="STRING" id="679901.Mzhil_1345"/>
<dbReference type="Pfam" id="PF24873">
    <property type="entry name" value="DUF2110_C"/>
    <property type="match status" value="1"/>
</dbReference>